<dbReference type="SUPFAM" id="SSF56059">
    <property type="entry name" value="Glutathione synthetase ATP-binding domain-like"/>
    <property type="match status" value="1"/>
</dbReference>
<dbReference type="InterPro" id="IPR011761">
    <property type="entry name" value="ATP-grasp"/>
</dbReference>
<name>A0A7I7KYR0_9MYCO</name>
<organism evidence="6 7">
    <name type="scientific">Mycobacterium cookii</name>
    <dbReference type="NCBI Taxonomy" id="1775"/>
    <lineage>
        <taxon>Bacteria</taxon>
        <taxon>Bacillati</taxon>
        <taxon>Actinomycetota</taxon>
        <taxon>Actinomycetes</taxon>
        <taxon>Mycobacteriales</taxon>
        <taxon>Mycobacteriaceae</taxon>
        <taxon>Mycobacterium</taxon>
    </lineage>
</organism>
<keyword evidence="2 4" id="KW-0547">Nucleotide-binding</keyword>
<dbReference type="GO" id="GO:0016874">
    <property type="term" value="F:ligase activity"/>
    <property type="evidence" value="ECO:0007669"/>
    <property type="project" value="UniProtKB-KW"/>
</dbReference>
<keyword evidence="1" id="KW-0436">Ligase</keyword>
<dbReference type="GO" id="GO:0005524">
    <property type="term" value="F:ATP binding"/>
    <property type="evidence" value="ECO:0007669"/>
    <property type="project" value="UniProtKB-UniRule"/>
</dbReference>
<dbReference type="EMBL" id="AP022569">
    <property type="protein sequence ID" value="BBX46977.1"/>
    <property type="molecule type" value="Genomic_DNA"/>
</dbReference>
<evidence type="ECO:0000313" key="6">
    <source>
        <dbReference type="EMBL" id="BBX46977.1"/>
    </source>
</evidence>
<protein>
    <submittedName>
        <fullName evidence="6">Phosphoribosylglycinamide synthetase</fullName>
    </submittedName>
</protein>
<proteinExistence type="predicted"/>
<evidence type="ECO:0000256" key="2">
    <source>
        <dbReference type="ARBA" id="ARBA00022741"/>
    </source>
</evidence>
<dbReference type="KEGG" id="mcoo:MCOO_29920"/>
<evidence type="ECO:0000259" key="5">
    <source>
        <dbReference type="PROSITE" id="PS50975"/>
    </source>
</evidence>
<reference evidence="6 7" key="1">
    <citation type="journal article" date="2019" name="Emerg. Microbes Infect.">
        <title>Comprehensive subspecies identification of 175 nontuberculous mycobacteria species based on 7547 genomic profiles.</title>
        <authorList>
            <person name="Matsumoto Y."/>
            <person name="Kinjo T."/>
            <person name="Motooka D."/>
            <person name="Nabeya D."/>
            <person name="Jung N."/>
            <person name="Uechi K."/>
            <person name="Horii T."/>
            <person name="Iida T."/>
            <person name="Fujita J."/>
            <person name="Nakamura S."/>
        </authorList>
    </citation>
    <scope>NUCLEOTIDE SEQUENCE [LARGE SCALE GENOMIC DNA]</scope>
    <source>
        <strain evidence="6 7">JCM 12404</strain>
    </source>
</reference>
<feature type="domain" description="ATP-grasp" evidence="5">
    <location>
        <begin position="125"/>
        <end position="326"/>
    </location>
</feature>
<gene>
    <name evidence="6" type="ORF">MCOO_29920</name>
</gene>
<dbReference type="Gene3D" id="3.30.470.20">
    <property type="entry name" value="ATP-grasp fold, B domain"/>
    <property type="match status" value="1"/>
</dbReference>
<evidence type="ECO:0000313" key="7">
    <source>
        <dbReference type="Proteomes" id="UP000465866"/>
    </source>
</evidence>
<evidence type="ECO:0000256" key="1">
    <source>
        <dbReference type="ARBA" id="ARBA00022598"/>
    </source>
</evidence>
<keyword evidence="3 4" id="KW-0067">ATP-binding</keyword>
<sequence length="427" mass="45974">MTDTESLMTGRAQPLVAVGYGPRCVPVMQLAEAAAGICDLLWMIDTAVPGMSEMTDLLNRFGPVVDLKGMTVEQTFKTLADWAPDGMTTYLDAGMVELAYVAEDLGLPFHSPATAAALTDKARQRQALADAGLDMPACHLVRPYQSERELSAIEAEVGWPAVLKPRSAQGSRCTFLARDRAELANLLVALGPNRRDMVLEGYLLDDPARAGEPYAGYVSVESVVADGVISHLALTGRFPPAENFRETGFFIPAALDADSRWAVLKLATRAIEALRVRTGCLHTEVKFTPDGPRIIEVNGRVGGGVPEMLERAAGVKLLDLTLRVALGEPVSVDGPVATERIGYRFFLQPPTVSATVTAIEGINDFTDRAEVDTVSVHQGPGAALDWRDGSGNHIVAVVGSTDDEEQLQAAYRLLHQEVTVTYADVRY</sequence>
<keyword evidence="7" id="KW-1185">Reference proteome</keyword>
<dbReference type="RefSeq" id="WP_163777104.1">
    <property type="nucleotide sequence ID" value="NZ_AP022569.1"/>
</dbReference>
<dbReference type="PANTHER" id="PTHR43585:SF2">
    <property type="entry name" value="ATP-GRASP ENZYME FSQD"/>
    <property type="match status" value="1"/>
</dbReference>
<dbReference type="PROSITE" id="PS50975">
    <property type="entry name" value="ATP_GRASP"/>
    <property type="match status" value="1"/>
</dbReference>
<dbReference type="GO" id="GO:0046872">
    <property type="term" value="F:metal ion binding"/>
    <property type="evidence" value="ECO:0007669"/>
    <property type="project" value="InterPro"/>
</dbReference>
<dbReference type="AlphaFoldDB" id="A0A7I7KYR0"/>
<evidence type="ECO:0000256" key="4">
    <source>
        <dbReference type="PROSITE-ProRule" id="PRU00409"/>
    </source>
</evidence>
<dbReference type="InterPro" id="IPR052032">
    <property type="entry name" value="ATP-dep_AA_Ligase"/>
</dbReference>
<accession>A0A7I7KYR0</accession>
<dbReference type="Proteomes" id="UP000465866">
    <property type="component" value="Chromosome"/>
</dbReference>
<evidence type="ECO:0000256" key="3">
    <source>
        <dbReference type="ARBA" id="ARBA00022840"/>
    </source>
</evidence>
<dbReference type="PANTHER" id="PTHR43585">
    <property type="entry name" value="FUMIPYRROLE BIOSYNTHESIS PROTEIN C"/>
    <property type="match status" value="1"/>
</dbReference>